<sequence length="152" mass="15838">MRIGIVLTACTLLGGCAAYDGYYREGAPVAQLDADLLECRVSAVQRVPPNTQIRTTPISRTPVVTRCNDDGTCVTTGGEVTGGNTYSYDANAGLRTRVLNQCMAARGYRRVELPYCAGDAPPLVPARLPALTPATCAVRTAGGGVAFVNDGG</sequence>
<name>A0A1I5RP79_9RHOB</name>
<evidence type="ECO:0000313" key="2">
    <source>
        <dbReference type="Proteomes" id="UP000199356"/>
    </source>
</evidence>
<dbReference type="STRING" id="441119.SAMN04488047_10918"/>
<keyword evidence="2" id="KW-1185">Reference proteome</keyword>
<proteinExistence type="predicted"/>
<reference evidence="1 2" key="1">
    <citation type="submission" date="2016-10" db="EMBL/GenBank/DDBJ databases">
        <authorList>
            <person name="de Groot N.N."/>
        </authorList>
    </citation>
    <scope>NUCLEOTIDE SEQUENCE [LARGE SCALE GENOMIC DNA]</scope>
    <source>
        <strain evidence="1 2">DSM 19547</strain>
    </source>
</reference>
<protein>
    <recommendedName>
        <fullName evidence="3">Lipoprotein</fullName>
    </recommendedName>
</protein>
<dbReference type="EMBL" id="FOXA01000009">
    <property type="protein sequence ID" value="SFP60293.1"/>
    <property type="molecule type" value="Genomic_DNA"/>
</dbReference>
<evidence type="ECO:0008006" key="3">
    <source>
        <dbReference type="Google" id="ProtNLM"/>
    </source>
</evidence>
<gene>
    <name evidence="1" type="ORF">SAMN04488047_10918</name>
</gene>
<evidence type="ECO:0000313" key="1">
    <source>
        <dbReference type="EMBL" id="SFP60293.1"/>
    </source>
</evidence>
<accession>A0A1I5RP79</accession>
<dbReference type="RefSeq" id="WP_093422142.1">
    <property type="nucleotide sequence ID" value="NZ_FOXA01000009.1"/>
</dbReference>
<dbReference type="PROSITE" id="PS51257">
    <property type="entry name" value="PROKAR_LIPOPROTEIN"/>
    <property type="match status" value="1"/>
</dbReference>
<dbReference type="OrthoDB" id="7274329at2"/>
<dbReference type="Proteomes" id="UP000199356">
    <property type="component" value="Unassembled WGS sequence"/>
</dbReference>
<organism evidence="1 2">
    <name type="scientific">Tranquillimonas alkanivorans</name>
    <dbReference type="NCBI Taxonomy" id="441119"/>
    <lineage>
        <taxon>Bacteria</taxon>
        <taxon>Pseudomonadati</taxon>
        <taxon>Pseudomonadota</taxon>
        <taxon>Alphaproteobacteria</taxon>
        <taxon>Rhodobacterales</taxon>
        <taxon>Roseobacteraceae</taxon>
        <taxon>Tranquillimonas</taxon>
    </lineage>
</organism>
<dbReference type="AlphaFoldDB" id="A0A1I5RP79"/>